<dbReference type="SUPFAM" id="SSF103473">
    <property type="entry name" value="MFS general substrate transporter"/>
    <property type="match status" value="1"/>
</dbReference>
<feature type="compositionally biased region" description="Basic and acidic residues" evidence="7">
    <location>
        <begin position="581"/>
        <end position="591"/>
    </location>
</feature>
<dbReference type="InterPro" id="IPR007219">
    <property type="entry name" value="XnlR_reg_dom"/>
</dbReference>
<dbReference type="GO" id="GO:0003677">
    <property type="term" value="F:DNA binding"/>
    <property type="evidence" value="ECO:0007669"/>
    <property type="project" value="InterPro"/>
</dbReference>
<evidence type="ECO:0000259" key="9">
    <source>
        <dbReference type="PROSITE" id="PS50850"/>
    </source>
</evidence>
<feature type="region of interest" description="Disordered" evidence="7">
    <location>
        <begin position="581"/>
        <end position="605"/>
    </location>
</feature>
<evidence type="ECO:0000256" key="4">
    <source>
        <dbReference type="ARBA" id="ARBA00022989"/>
    </source>
</evidence>
<dbReference type="GO" id="GO:0006351">
    <property type="term" value="P:DNA-templated transcription"/>
    <property type="evidence" value="ECO:0007669"/>
    <property type="project" value="InterPro"/>
</dbReference>
<dbReference type="Gene3D" id="1.20.1250.20">
    <property type="entry name" value="MFS general substrate transporter like domains"/>
    <property type="match status" value="2"/>
</dbReference>
<feature type="transmembrane region" description="Helical" evidence="8">
    <location>
        <begin position="107"/>
        <end position="129"/>
    </location>
</feature>
<evidence type="ECO:0000256" key="3">
    <source>
        <dbReference type="ARBA" id="ARBA00022692"/>
    </source>
</evidence>
<keyword evidence="5 8" id="KW-0472">Membrane</keyword>
<dbReference type="STRING" id="1036611.A0A1L9PPK9"/>
<dbReference type="AlphaFoldDB" id="A0A1L9PPK9"/>
<dbReference type="InterPro" id="IPR036259">
    <property type="entry name" value="MFS_trans_sf"/>
</dbReference>
<comment type="subcellular location">
    <subcellularLocation>
        <location evidence="1">Membrane</location>
        <topology evidence="1">Multi-pass membrane protein</topology>
    </subcellularLocation>
</comment>
<dbReference type="SMART" id="SM00906">
    <property type="entry name" value="Fungal_trans"/>
    <property type="match status" value="1"/>
</dbReference>
<dbReference type="Pfam" id="PF04082">
    <property type="entry name" value="Fungal_trans"/>
    <property type="match status" value="1"/>
</dbReference>
<keyword evidence="2" id="KW-0813">Transport</keyword>
<keyword evidence="4 8" id="KW-1133">Transmembrane helix</keyword>
<dbReference type="OrthoDB" id="39175at2759"/>
<dbReference type="RefSeq" id="XP_040669212.1">
    <property type="nucleotide sequence ID" value="XM_040807118.1"/>
</dbReference>
<protein>
    <recommendedName>
        <fullName evidence="9">Major facilitator superfamily (MFS) profile domain-containing protein</fullName>
    </recommendedName>
</protein>
<dbReference type="PROSITE" id="PS50850">
    <property type="entry name" value="MFS"/>
    <property type="match status" value="1"/>
</dbReference>
<organism evidence="10 11">
    <name type="scientific">Aspergillus versicolor CBS 583.65</name>
    <dbReference type="NCBI Taxonomy" id="1036611"/>
    <lineage>
        <taxon>Eukaryota</taxon>
        <taxon>Fungi</taxon>
        <taxon>Dikarya</taxon>
        <taxon>Ascomycota</taxon>
        <taxon>Pezizomycotina</taxon>
        <taxon>Eurotiomycetes</taxon>
        <taxon>Eurotiomycetidae</taxon>
        <taxon>Eurotiales</taxon>
        <taxon>Aspergillaceae</taxon>
        <taxon>Aspergillus</taxon>
        <taxon>Aspergillus subgen. Nidulantes</taxon>
    </lineage>
</organism>
<feature type="transmembrane region" description="Helical" evidence="8">
    <location>
        <begin position="332"/>
        <end position="355"/>
    </location>
</feature>
<proteinExistence type="predicted"/>
<sequence length="1201" mass="133691">MSDSVKPQASLQEDIHASPSEDLNENGGIQKVDTVHGDEAVKVLLAYDGDPNWTAEEENRLRRKIDFRLLPVLCVTYAFLYADKVLLGQAALFGIKEDLGLDTGNRFSMASSIFYLGFILGAYPVILLAQRFPIERVASLVIMIWGITLILTPACHDFRGAYAQRFFLGMTEAGVSPMFMMIVGGWYKKDEQSLRMGAWYSCTGYVSMFSPLVNYGIGHLKGPLRPWYYMYFFAGGLTIIWGVLVYILLPPDPIRAKGFSKRQRFIAVSRMRTNNSGVRNMHFKASQAVEFLLDIKFWLIFLFAFTGMFANAPISTFQPLIISRFGYSELNSLLLMIPGGFYAGSMMLITTYLAYKFAGWRAYIIILCQLVTTLASLLLWLLPRSALGGLLFAIYILPTTGAAYAVMMGLFLANNAGYTKRSLASSGLYIGYSLGNFAGPQVFRQQDAPKYALGFIVVVVTALVAALLVLIYRIICAIENKRRDRMGATEDFDHAFEDDVTDKMVTPQYAYTSSYSPPRLSVGSLFILLQWTRLDGCSSPAREHHASEPRLHAFCVIPKKVRIGEGHRKCSHCVSAGKDCRPRPSKRDKGRLAAAIEGPSSSSQDTVCDFSIVSAPFIDNGGGRSADSPGNAGNGAARDGTDSNLFDFSTDNFIQSDWPPPPQAGVENRTVEMGISNAQPVPNGLTIITPTALPSPHDSVDRGIQPVRGPGSAAASHVEAALIPRGDTTRAVSQLDLRQSFIETYFNYCYSWCPVLDRSTLLEDLSQSPILDNALALVGTHVHPPLIPLPQPASYYDRARRLFYDDEEDNILSALKAVSLFYWWAPRPPSVAHKHSSWWWTGIIIKLAQQAGFHREATTGKGQSDIEYACKRRIWWTAFARERLTAICQGKPCLIDPDDCNIPPPSLEDFCELELEDKTRAEVFIHWVRLCTIIGRIAKELSRYANAPTSPRAALPVDLGMDLIEWIRSLPQHLQLPIGKVHTPNFSRDIHQMHLPYLAVIVVLHLTRSAQSLPQALPPATLAGSCTARILKDVLMRSEVRFLMPITCWYVGMGFIGLLQASRSEHLKEGALADLEILMLAIKQLKGMWATAAVFEQTFDRLRSDNRCLSPEEFPNRHLGNEQSTRALHSEQQVLQSGIDWMEYFPFVTAQTSLVAERLLAGQDIDVEFWNGVDETAFSSIPHFQDFMGGLDSWVDPASFI</sequence>
<dbReference type="GeneID" id="63722629"/>
<feature type="compositionally biased region" description="Polar residues" evidence="7">
    <location>
        <begin position="1"/>
        <end position="11"/>
    </location>
</feature>
<feature type="transmembrane region" description="Helical" evidence="8">
    <location>
        <begin position="136"/>
        <end position="154"/>
    </location>
</feature>
<dbReference type="EMBL" id="KV878130">
    <property type="protein sequence ID" value="OJJ03450.1"/>
    <property type="molecule type" value="Genomic_DNA"/>
</dbReference>
<feature type="region of interest" description="Disordered" evidence="7">
    <location>
        <begin position="621"/>
        <end position="650"/>
    </location>
</feature>
<evidence type="ECO:0000256" key="2">
    <source>
        <dbReference type="ARBA" id="ARBA00022448"/>
    </source>
</evidence>
<dbReference type="Proteomes" id="UP000184073">
    <property type="component" value="Unassembled WGS sequence"/>
</dbReference>
<dbReference type="GO" id="GO:0008270">
    <property type="term" value="F:zinc ion binding"/>
    <property type="evidence" value="ECO:0007669"/>
    <property type="project" value="InterPro"/>
</dbReference>
<feature type="transmembrane region" description="Helical" evidence="8">
    <location>
        <begin position="362"/>
        <end position="382"/>
    </location>
</feature>
<evidence type="ECO:0000256" key="1">
    <source>
        <dbReference type="ARBA" id="ARBA00004141"/>
    </source>
</evidence>
<feature type="domain" description="Major facilitator superfamily (MFS) profile" evidence="9">
    <location>
        <begin position="69"/>
        <end position="477"/>
    </location>
</feature>
<feature type="transmembrane region" description="Helical" evidence="8">
    <location>
        <begin position="198"/>
        <end position="217"/>
    </location>
</feature>
<dbReference type="CDD" id="cd12148">
    <property type="entry name" value="fungal_TF_MHR"/>
    <property type="match status" value="1"/>
</dbReference>
<dbReference type="VEuPathDB" id="FungiDB:ASPVEDRAFT_134352"/>
<keyword evidence="11" id="KW-1185">Reference proteome</keyword>
<feature type="transmembrane region" description="Helical" evidence="8">
    <location>
        <begin position="69"/>
        <end position="95"/>
    </location>
</feature>
<feature type="transmembrane region" description="Helical" evidence="8">
    <location>
        <begin position="388"/>
        <end position="413"/>
    </location>
</feature>
<dbReference type="InterPro" id="IPR020846">
    <property type="entry name" value="MFS_dom"/>
</dbReference>
<name>A0A1L9PPK9_ASPVE</name>
<dbReference type="GO" id="GO:0022857">
    <property type="term" value="F:transmembrane transporter activity"/>
    <property type="evidence" value="ECO:0007669"/>
    <property type="project" value="InterPro"/>
</dbReference>
<evidence type="ECO:0000313" key="11">
    <source>
        <dbReference type="Proteomes" id="UP000184073"/>
    </source>
</evidence>
<evidence type="ECO:0000256" key="5">
    <source>
        <dbReference type="ARBA" id="ARBA00023136"/>
    </source>
</evidence>
<dbReference type="InterPro" id="IPR011701">
    <property type="entry name" value="MFS"/>
</dbReference>
<dbReference type="PANTHER" id="PTHR43791:SF35">
    <property type="entry name" value="MAJOR FACILITATOR SUPERFAMILY (MFS) PROFILE DOMAIN-CONTAINING PROTEIN"/>
    <property type="match status" value="1"/>
</dbReference>
<dbReference type="PANTHER" id="PTHR43791">
    <property type="entry name" value="PERMEASE-RELATED"/>
    <property type="match status" value="1"/>
</dbReference>
<dbReference type="GO" id="GO:0016020">
    <property type="term" value="C:membrane"/>
    <property type="evidence" value="ECO:0007669"/>
    <property type="project" value="UniProtKB-SubCell"/>
</dbReference>
<feature type="transmembrane region" description="Helical" evidence="8">
    <location>
        <begin position="451"/>
        <end position="475"/>
    </location>
</feature>
<accession>A0A1L9PPK9</accession>
<gene>
    <name evidence="10" type="ORF">ASPVEDRAFT_134352</name>
</gene>
<keyword evidence="6" id="KW-0539">Nucleus</keyword>
<keyword evidence="3 8" id="KW-0812">Transmembrane</keyword>
<evidence type="ECO:0000313" key="10">
    <source>
        <dbReference type="EMBL" id="OJJ03450.1"/>
    </source>
</evidence>
<feature type="transmembrane region" description="Helical" evidence="8">
    <location>
        <begin position="229"/>
        <end position="249"/>
    </location>
</feature>
<feature type="region of interest" description="Disordered" evidence="7">
    <location>
        <begin position="1"/>
        <end position="29"/>
    </location>
</feature>
<dbReference type="Pfam" id="PF07690">
    <property type="entry name" value="MFS_1"/>
    <property type="match status" value="1"/>
</dbReference>
<evidence type="ECO:0000256" key="8">
    <source>
        <dbReference type="SAM" id="Phobius"/>
    </source>
</evidence>
<feature type="transmembrane region" description="Helical" evidence="8">
    <location>
        <begin position="166"/>
        <end position="186"/>
    </location>
</feature>
<feature type="transmembrane region" description="Helical" evidence="8">
    <location>
        <begin position="291"/>
        <end position="312"/>
    </location>
</feature>
<evidence type="ECO:0000256" key="7">
    <source>
        <dbReference type="SAM" id="MobiDB-lite"/>
    </source>
</evidence>
<evidence type="ECO:0000256" key="6">
    <source>
        <dbReference type="ARBA" id="ARBA00023242"/>
    </source>
</evidence>
<reference evidence="11" key="1">
    <citation type="journal article" date="2017" name="Genome Biol.">
        <title>Comparative genomics reveals high biological diversity and specific adaptations in the industrially and medically important fungal genus Aspergillus.</title>
        <authorList>
            <person name="de Vries R.P."/>
            <person name="Riley R."/>
            <person name="Wiebenga A."/>
            <person name="Aguilar-Osorio G."/>
            <person name="Amillis S."/>
            <person name="Uchima C.A."/>
            <person name="Anderluh G."/>
            <person name="Asadollahi M."/>
            <person name="Askin M."/>
            <person name="Barry K."/>
            <person name="Battaglia E."/>
            <person name="Bayram O."/>
            <person name="Benocci T."/>
            <person name="Braus-Stromeyer S.A."/>
            <person name="Caldana C."/>
            <person name="Canovas D."/>
            <person name="Cerqueira G.C."/>
            <person name="Chen F."/>
            <person name="Chen W."/>
            <person name="Choi C."/>
            <person name="Clum A."/>
            <person name="Dos Santos R.A."/>
            <person name="Damasio A.R."/>
            <person name="Diallinas G."/>
            <person name="Emri T."/>
            <person name="Fekete E."/>
            <person name="Flipphi M."/>
            <person name="Freyberg S."/>
            <person name="Gallo A."/>
            <person name="Gournas C."/>
            <person name="Habgood R."/>
            <person name="Hainaut M."/>
            <person name="Harispe M.L."/>
            <person name="Henrissat B."/>
            <person name="Hilden K.S."/>
            <person name="Hope R."/>
            <person name="Hossain A."/>
            <person name="Karabika E."/>
            <person name="Karaffa L."/>
            <person name="Karanyi Z."/>
            <person name="Krasevec N."/>
            <person name="Kuo A."/>
            <person name="Kusch H."/>
            <person name="LaButti K."/>
            <person name="Lagendijk E.L."/>
            <person name="Lapidus A."/>
            <person name="Levasseur A."/>
            <person name="Lindquist E."/>
            <person name="Lipzen A."/>
            <person name="Logrieco A.F."/>
            <person name="MacCabe A."/>
            <person name="Maekelae M.R."/>
            <person name="Malavazi I."/>
            <person name="Melin P."/>
            <person name="Meyer V."/>
            <person name="Mielnichuk N."/>
            <person name="Miskei M."/>
            <person name="Molnar A.P."/>
            <person name="Mule G."/>
            <person name="Ngan C.Y."/>
            <person name="Orejas M."/>
            <person name="Orosz E."/>
            <person name="Ouedraogo J.P."/>
            <person name="Overkamp K.M."/>
            <person name="Park H.-S."/>
            <person name="Perrone G."/>
            <person name="Piumi F."/>
            <person name="Punt P.J."/>
            <person name="Ram A.F."/>
            <person name="Ramon A."/>
            <person name="Rauscher S."/>
            <person name="Record E."/>
            <person name="Riano-Pachon D.M."/>
            <person name="Robert V."/>
            <person name="Roehrig J."/>
            <person name="Ruller R."/>
            <person name="Salamov A."/>
            <person name="Salih N.S."/>
            <person name="Samson R.A."/>
            <person name="Sandor E."/>
            <person name="Sanguinetti M."/>
            <person name="Schuetze T."/>
            <person name="Sepcic K."/>
            <person name="Shelest E."/>
            <person name="Sherlock G."/>
            <person name="Sophianopoulou V."/>
            <person name="Squina F.M."/>
            <person name="Sun H."/>
            <person name="Susca A."/>
            <person name="Todd R.B."/>
            <person name="Tsang A."/>
            <person name="Unkles S.E."/>
            <person name="van de Wiele N."/>
            <person name="van Rossen-Uffink D."/>
            <person name="Oliveira J.V."/>
            <person name="Vesth T.C."/>
            <person name="Visser J."/>
            <person name="Yu J.-H."/>
            <person name="Zhou M."/>
            <person name="Andersen M.R."/>
            <person name="Archer D.B."/>
            <person name="Baker S.E."/>
            <person name="Benoit I."/>
            <person name="Brakhage A.A."/>
            <person name="Braus G.H."/>
            <person name="Fischer R."/>
            <person name="Frisvad J.C."/>
            <person name="Goldman G.H."/>
            <person name="Houbraken J."/>
            <person name="Oakley B."/>
            <person name="Pocsi I."/>
            <person name="Scazzocchio C."/>
            <person name="Seiboth B."/>
            <person name="vanKuyk P.A."/>
            <person name="Wortman J."/>
            <person name="Dyer P.S."/>
            <person name="Grigoriev I.V."/>
        </authorList>
    </citation>
    <scope>NUCLEOTIDE SEQUENCE [LARGE SCALE GENOMIC DNA]</scope>
    <source>
        <strain evidence="11">CBS 583.65</strain>
    </source>
</reference>